<proteinExistence type="inferred from homology"/>
<dbReference type="InterPro" id="IPR007612">
    <property type="entry name" value="LOR"/>
</dbReference>
<accession>A0AAD5LPT1</accession>
<comment type="similarity">
    <text evidence="1">Belongs to the LOR family.</text>
</comment>
<reference evidence="2" key="1">
    <citation type="submission" date="2021-12" db="EMBL/GenBank/DDBJ databases">
        <title>Prjna785345.</title>
        <authorList>
            <person name="Rujirawat T."/>
            <person name="Krajaejun T."/>
        </authorList>
    </citation>
    <scope>NUCLEOTIDE SEQUENCE</scope>
    <source>
        <strain evidence="2">Pi057C3</strain>
    </source>
</reference>
<protein>
    <submittedName>
        <fullName evidence="2">Uncharacterized protein</fullName>
    </submittedName>
</protein>
<name>A0AAD5LPT1_PYTIN</name>
<dbReference type="Proteomes" id="UP001209570">
    <property type="component" value="Unassembled WGS sequence"/>
</dbReference>
<dbReference type="EMBL" id="JAKCXM010003134">
    <property type="protein sequence ID" value="KAJ0389774.1"/>
    <property type="molecule type" value="Genomic_DNA"/>
</dbReference>
<dbReference type="SUPFAM" id="SSF54518">
    <property type="entry name" value="Tubby C-terminal domain-like"/>
    <property type="match status" value="1"/>
</dbReference>
<comment type="caution">
    <text evidence="2">The sequence shown here is derived from an EMBL/GenBank/DDBJ whole genome shotgun (WGS) entry which is preliminary data.</text>
</comment>
<gene>
    <name evidence="2" type="ORF">P43SY_010257</name>
</gene>
<dbReference type="InterPro" id="IPR038595">
    <property type="entry name" value="LOR_sf"/>
</dbReference>
<keyword evidence="3" id="KW-1185">Reference proteome</keyword>
<evidence type="ECO:0000313" key="2">
    <source>
        <dbReference type="EMBL" id="KAJ0389774.1"/>
    </source>
</evidence>
<evidence type="ECO:0000256" key="1">
    <source>
        <dbReference type="ARBA" id="ARBA00005437"/>
    </source>
</evidence>
<evidence type="ECO:0000313" key="3">
    <source>
        <dbReference type="Proteomes" id="UP001209570"/>
    </source>
</evidence>
<dbReference type="Pfam" id="PF04525">
    <property type="entry name" value="LOR"/>
    <property type="match status" value="1"/>
</dbReference>
<dbReference type="Gene3D" id="2.40.160.200">
    <property type="entry name" value="LURP1-related"/>
    <property type="match status" value="1"/>
</dbReference>
<dbReference type="AlphaFoldDB" id="A0AAD5LPT1"/>
<sequence>MGNSLPDLCPQRGLPKTISQRFVYNQPTSLHMTRAFWSHSQPTPLELCSLEGNVLFKVSPAAPEGGTRVLMDAAGVPIAAMQGYTLAPYLATYLPMDPHKPDPTRPLCYIETTFRLLESRFEMELKDERSGKFIELRIVGLWEGGTVYFYVNRGMESHKYCFARVSPTKEGKKIKNKLHQPYLLEVAPGMDVALVVLVCGALDEEFVKLKSKDKHRYDVGDDAVTQRLRHRHVGLPDLDERPHRREEYLAKAAKMLGI</sequence>
<organism evidence="2 3">
    <name type="scientific">Pythium insidiosum</name>
    <name type="common">Pythiosis disease agent</name>
    <dbReference type="NCBI Taxonomy" id="114742"/>
    <lineage>
        <taxon>Eukaryota</taxon>
        <taxon>Sar</taxon>
        <taxon>Stramenopiles</taxon>
        <taxon>Oomycota</taxon>
        <taxon>Peronosporomycetes</taxon>
        <taxon>Pythiales</taxon>
        <taxon>Pythiaceae</taxon>
        <taxon>Pythium</taxon>
    </lineage>
</organism>
<dbReference type="InterPro" id="IPR025659">
    <property type="entry name" value="Tubby-like_C"/>
</dbReference>